<evidence type="ECO:0000256" key="3">
    <source>
        <dbReference type="ARBA" id="ARBA00022960"/>
    </source>
</evidence>
<proteinExistence type="inferred from homology"/>
<evidence type="ECO:0000313" key="8">
    <source>
        <dbReference type="Proteomes" id="UP000177369"/>
    </source>
</evidence>
<dbReference type="GO" id="GO:0071555">
    <property type="term" value="P:cell wall organization"/>
    <property type="evidence" value="ECO:0007669"/>
    <property type="project" value="UniProtKB-KW"/>
</dbReference>
<dbReference type="InterPro" id="IPR016181">
    <property type="entry name" value="Acyl_CoA_acyltransferase"/>
</dbReference>
<keyword evidence="3" id="KW-0133">Cell shape</keyword>
<protein>
    <recommendedName>
        <fullName evidence="9">BioF2-like acetyltransferase domain-containing protein</fullName>
    </recommendedName>
</protein>
<evidence type="ECO:0000313" key="7">
    <source>
        <dbReference type="EMBL" id="OGD88763.1"/>
    </source>
</evidence>
<evidence type="ECO:0000256" key="5">
    <source>
        <dbReference type="ARBA" id="ARBA00023315"/>
    </source>
</evidence>
<keyword evidence="2" id="KW-0808">Transferase</keyword>
<dbReference type="GO" id="GO:0016755">
    <property type="term" value="F:aminoacyltransferase activity"/>
    <property type="evidence" value="ECO:0007669"/>
    <property type="project" value="InterPro"/>
</dbReference>
<dbReference type="InterPro" id="IPR003447">
    <property type="entry name" value="FEMABX"/>
</dbReference>
<evidence type="ECO:0000256" key="6">
    <source>
        <dbReference type="ARBA" id="ARBA00023316"/>
    </source>
</evidence>
<dbReference type="Pfam" id="PF02388">
    <property type="entry name" value="FemAB"/>
    <property type="match status" value="2"/>
</dbReference>
<dbReference type="Proteomes" id="UP000177369">
    <property type="component" value="Unassembled WGS sequence"/>
</dbReference>
<evidence type="ECO:0000256" key="2">
    <source>
        <dbReference type="ARBA" id="ARBA00022679"/>
    </source>
</evidence>
<dbReference type="PANTHER" id="PTHR36174">
    <property type="entry name" value="LIPID II:GLYCINE GLYCYLTRANSFERASE"/>
    <property type="match status" value="1"/>
</dbReference>
<dbReference type="SUPFAM" id="SSF55729">
    <property type="entry name" value="Acyl-CoA N-acyltransferases (Nat)"/>
    <property type="match status" value="2"/>
</dbReference>
<accession>A0A1F5GA53</accession>
<dbReference type="GO" id="GO:0009252">
    <property type="term" value="P:peptidoglycan biosynthetic process"/>
    <property type="evidence" value="ECO:0007669"/>
    <property type="project" value="UniProtKB-KW"/>
</dbReference>
<dbReference type="GO" id="GO:0008360">
    <property type="term" value="P:regulation of cell shape"/>
    <property type="evidence" value="ECO:0007669"/>
    <property type="project" value="UniProtKB-KW"/>
</dbReference>
<organism evidence="7 8">
    <name type="scientific">Candidatus Curtissbacteria bacterium RIFCSPHIGHO2_02_FULL_40_16b</name>
    <dbReference type="NCBI Taxonomy" id="1797714"/>
    <lineage>
        <taxon>Bacteria</taxon>
        <taxon>Candidatus Curtissiibacteriota</taxon>
    </lineage>
</organism>
<comment type="caution">
    <text evidence="7">The sequence shown here is derived from an EMBL/GenBank/DDBJ whole genome shotgun (WGS) entry which is preliminary data.</text>
</comment>
<gene>
    <name evidence="7" type="ORF">A3D04_04365</name>
</gene>
<evidence type="ECO:0000256" key="1">
    <source>
        <dbReference type="ARBA" id="ARBA00009943"/>
    </source>
</evidence>
<dbReference type="PROSITE" id="PS51191">
    <property type="entry name" value="FEMABX"/>
    <property type="match status" value="1"/>
</dbReference>
<dbReference type="EMBL" id="MFBD01000018">
    <property type="protein sequence ID" value="OGD88763.1"/>
    <property type="molecule type" value="Genomic_DNA"/>
</dbReference>
<keyword evidence="5" id="KW-0012">Acyltransferase</keyword>
<name>A0A1F5GA53_9BACT</name>
<dbReference type="AlphaFoldDB" id="A0A1F5GA53"/>
<keyword evidence="4" id="KW-0573">Peptidoglycan synthesis</keyword>
<evidence type="ECO:0000256" key="4">
    <source>
        <dbReference type="ARBA" id="ARBA00022984"/>
    </source>
</evidence>
<dbReference type="InterPro" id="IPR050644">
    <property type="entry name" value="PG_Glycine_Bridge_Synth"/>
</dbReference>
<evidence type="ECO:0008006" key="9">
    <source>
        <dbReference type="Google" id="ProtNLM"/>
    </source>
</evidence>
<dbReference type="Gene3D" id="3.40.630.30">
    <property type="match status" value="2"/>
</dbReference>
<reference evidence="7 8" key="1">
    <citation type="journal article" date="2016" name="Nat. Commun.">
        <title>Thousands of microbial genomes shed light on interconnected biogeochemical processes in an aquifer system.</title>
        <authorList>
            <person name="Anantharaman K."/>
            <person name="Brown C.T."/>
            <person name="Hug L.A."/>
            <person name="Sharon I."/>
            <person name="Castelle C.J."/>
            <person name="Probst A.J."/>
            <person name="Thomas B.C."/>
            <person name="Singh A."/>
            <person name="Wilkins M.J."/>
            <person name="Karaoz U."/>
            <person name="Brodie E.L."/>
            <person name="Williams K.H."/>
            <person name="Hubbard S.S."/>
            <person name="Banfield J.F."/>
        </authorList>
    </citation>
    <scope>NUCLEOTIDE SEQUENCE [LARGE SCALE GENOMIC DNA]</scope>
</reference>
<sequence>MIVREVEENEKNLYNKKVNHLVQSWEWGEFRRKTGLDVVRLGHFEGDHLEEGYQLTFHKVPLFPKKIGYFPKGPMPNTRMIAALKEEAKSKNAAFIKLEPNVVLASEKGEKDIIADFKNFGLIPSKKPLFTKWNFLIDLTKSEDSLLAAMHPKTRYNIKVAQRYGVEVKDSTDEIDFDIYLKLYFETTKRQKYFGHTPQYHKLVWETLMPAGMARVLMARYRGKPLVAWMLLNFKDTLYYPYGGSSLEHKEVMASNLIAWEAIRLGKNMGLKVFDMWGALSPKVTEKDPWYGFHKFKAGYGGLHVEYVGTYDLILNNALYKSLNMADRMRWLMLRMGRR</sequence>
<comment type="similarity">
    <text evidence="1">Belongs to the FemABX family.</text>
</comment>
<dbReference type="PANTHER" id="PTHR36174:SF1">
    <property type="entry name" value="LIPID II:GLYCINE GLYCYLTRANSFERASE"/>
    <property type="match status" value="1"/>
</dbReference>
<dbReference type="STRING" id="1797714.A3D04_04365"/>
<keyword evidence="6" id="KW-0961">Cell wall biogenesis/degradation</keyword>